<feature type="transmembrane region" description="Helical" evidence="6">
    <location>
        <begin position="364"/>
        <end position="384"/>
    </location>
</feature>
<sequence length="469" mass="49354">MSAEPAQKGLNAQLIKVWMTWGTRFLPFADVASPELPLSRLLRLSLIQVSVGMSLVLLVGTLNRVMIVELGVPATLVGIMLALPLLAAPFRALIGHKSDTHKSALGWRRVPYIYLGTMIQFGGLAIMPFALLVLAGAQEAYDERIWLGQPAAALAFLLVGAGIHTTQTVGLALATDLTEAEQQPNVVGLMYVMLLVGSIAASLFFGWALGDFSQGRLIQVIQGSAVITIILNFTALWKQEARIPHYRRTEPATPDPTFRESWNLFIGKEKTVLRLLAVGLGTLAFSMSDIVLEPYGGEVLKLGVGTTTLLSALMAGGSLMGFVYASHVLSLGADPFRMASLGAIIGLPAYGLIIFAAGSDTPELFTLGVLLAGIGTGLFGHGTLTATMQLAPKGQVGIAMGAWGAVQATSQGVGATIGGVIRDLAKGVDTGLPMPAGAGGYGLIFGLELAFMLCTLAAMWPLLNRDTQN</sequence>
<dbReference type="InterPro" id="IPR004896">
    <property type="entry name" value="PucC-rel"/>
</dbReference>
<evidence type="ECO:0000256" key="4">
    <source>
        <dbReference type="ARBA" id="ARBA00022989"/>
    </source>
</evidence>
<reference evidence="7 8" key="1">
    <citation type="submission" date="2017-07" db="EMBL/GenBank/DDBJ databases">
        <title>Sandarakinorhabdus cyanobacteriorum sp. nov., a novel bacterium isolated from cyanobacterial aggregates in a eutrophic lake.</title>
        <authorList>
            <person name="Cai H."/>
        </authorList>
    </citation>
    <scope>NUCLEOTIDE SEQUENCE [LARGE SCALE GENOMIC DNA]</scope>
    <source>
        <strain evidence="7 8">TH057</strain>
    </source>
</reference>
<dbReference type="PANTHER" id="PTHR23538:SF1">
    <property type="entry name" value="44.5 KD BACTERIOCHLOROPHYLL SYNTHASE SUBUNIT"/>
    <property type="match status" value="1"/>
</dbReference>
<feature type="transmembrane region" description="Helical" evidence="6">
    <location>
        <begin position="151"/>
        <end position="174"/>
    </location>
</feature>
<feature type="transmembrane region" description="Helical" evidence="6">
    <location>
        <begin position="66"/>
        <end position="90"/>
    </location>
</feature>
<dbReference type="Gene3D" id="1.20.1250.20">
    <property type="entry name" value="MFS general substrate transporter like domains"/>
    <property type="match status" value="1"/>
</dbReference>
<dbReference type="InterPro" id="IPR026036">
    <property type="entry name" value="PucC"/>
</dbReference>
<protein>
    <submittedName>
        <fullName evidence="7">MFS transporter</fullName>
    </submittedName>
</protein>
<dbReference type="AlphaFoldDB" id="A0A255YXT7"/>
<evidence type="ECO:0000313" key="8">
    <source>
        <dbReference type="Proteomes" id="UP000216991"/>
    </source>
</evidence>
<feature type="transmembrane region" description="Helical" evidence="6">
    <location>
        <begin position="186"/>
        <end position="210"/>
    </location>
</feature>
<comment type="subcellular location">
    <subcellularLocation>
        <location evidence="1">Membrane</location>
        <topology evidence="1">Multi-pass membrane protein</topology>
    </subcellularLocation>
</comment>
<feature type="transmembrane region" description="Helical" evidence="6">
    <location>
        <begin position="216"/>
        <end position="237"/>
    </location>
</feature>
<evidence type="ECO:0000256" key="5">
    <source>
        <dbReference type="ARBA" id="ARBA00023136"/>
    </source>
</evidence>
<feature type="transmembrane region" description="Helical" evidence="6">
    <location>
        <begin position="304"/>
        <end position="326"/>
    </location>
</feature>
<dbReference type="OrthoDB" id="8558818at2"/>
<comment type="similarity">
    <text evidence="2">Belongs to the PucC family.</text>
</comment>
<comment type="caution">
    <text evidence="7">The sequence shown here is derived from an EMBL/GenBank/DDBJ whole genome shotgun (WGS) entry which is preliminary data.</text>
</comment>
<keyword evidence="8" id="KW-1185">Reference proteome</keyword>
<dbReference type="SUPFAM" id="SSF103473">
    <property type="entry name" value="MFS general substrate transporter"/>
    <property type="match status" value="1"/>
</dbReference>
<feature type="transmembrane region" description="Helical" evidence="6">
    <location>
        <begin position="272"/>
        <end position="292"/>
    </location>
</feature>
<dbReference type="PIRSF" id="PIRSF016565">
    <property type="entry name" value="PucC"/>
    <property type="match status" value="1"/>
</dbReference>
<evidence type="ECO:0000256" key="1">
    <source>
        <dbReference type="ARBA" id="ARBA00004141"/>
    </source>
</evidence>
<name>A0A255YXT7_9SPHN</name>
<dbReference type="CDD" id="cd06176">
    <property type="entry name" value="MFS_BCD_PucC-like"/>
    <property type="match status" value="1"/>
</dbReference>
<feature type="transmembrane region" description="Helical" evidence="6">
    <location>
        <begin position="111"/>
        <end position="131"/>
    </location>
</feature>
<evidence type="ECO:0000256" key="6">
    <source>
        <dbReference type="SAM" id="Phobius"/>
    </source>
</evidence>
<evidence type="ECO:0000256" key="2">
    <source>
        <dbReference type="ARBA" id="ARBA00008412"/>
    </source>
</evidence>
<dbReference type="PANTHER" id="PTHR23538">
    <property type="entry name" value="44.5 KD BACTERIOCHLOROPHYLL SYNTHASE SUBUNIT"/>
    <property type="match status" value="1"/>
</dbReference>
<dbReference type="Pfam" id="PF03209">
    <property type="entry name" value="PUCC"/>
    <property type="match status" value="1"/>
</dbReference>
<feature type="transmembrane region" description="Helical" evidence="6">
    <location>
        <begin position="441"/>
        <end position="463"/>
    </location>
</feature>
<feature type="transmembrane region" description="Helical" evidence="6">
    <location>
        <begin position="41"/>
        <end position="60"/>
    </location>
</feature>
<feature type="transmembrane region" description="Helical" evidence="6">
    <location>
        <begin position="396"/>
        <end position="421"/>
    </location>
</feature>
<dbReference type="Proteomes" id="UP000216991">
    <property type="component" value="Unassembled WGS sequence"/>
</dbReference>
<keyword evidence="5 6" id="KW-0472">Membrane</keyword>
<dbReference type="RefSeq" id="WP_094472640.1">
    <property type="nucleotide sequence ID" value="NZ_NOXT01000072.1"/>
</dbReference>
<keyword evidence="3 6" id="KW-0812">Transmembrane</keyword>
<keyword evidence="4 6" id="KW-1133">Transmembrane helix</keyword>
<proteinExistence type="inferred from homology"/>
<feature type="transmembrane region" description="Helical" evidence="6">
    <location>
        <begin position="338"/>
        <end position="358"/>
    </location>
</feature>
<evidence type="ECO:0000313" key="7">
    <source>
        <dbReference type="EMBL" id="OYQ33981.1"/>
    </source>
</evidence>
<organism evidence="7 8">
    <name type="scientific">Sandarakinorhabdus cyanobacteriorum</name>
    <dbReference type="NCBI Taxonomy" id="1981098"/>
    <lineage>
        <taxon>Bacteria</taxon>
        <taxon>Pseudomonadati</taxon>
        <taxon>Pseudomonadota</taxon>
        <taxon>Alphaproteobacteria</taxon>
        <taxon>Sphingomonadales</taxon>
        <taxon>Sphingosinicellaceae</taxon>
        <taxon>Sandarakinorhabdus</taxon>
    </lineage>
</organism>
<accession>A0A255YXT7</accession>
<dbReference type="InterPro" id="IPR036259">
    <property type="entry name" value="MFS_trans_sf"/>
</dbReference>
<dbReference type="GO" id="GO:0016020">
    <property type="term" value="C:membrane"/>
    <property type="evidence" value="ECO:0007669"/>
    <property type="project" value="UniProtKB-SubCell"/>
</dbReference>
<evidence type="ECO:0000256" key="3">
    <source>
        <dbReference type="ARBA" id="ARBA00022692"/>
    </source>
</evidence>
<gene>
    <name evidence="7" type="ORF">CHU93_02660</name>
</gene>
<dbReference type="EMBL" id="NOXT01000072">
    <property type="protein sequence ID" value="OYQ33981.1"/>
    <property type="molecule type" value="Genomic_DNA"/>
</dbReference>